<sequence>MFVIYIFLLLSSSAIIDSNGLVMAQKLEAIGGKGGKQWDDGANYDYVTKVYIRGGREGIHYIKFDYVKDGQAIDGSIHGALGDGFTHTLEIDQSNYEHIVSIDGYYDDKTGVMQALQFKTNLKTFELIGYPKGATKFSLGVNGKIMIGFHGFAGKSLNSLGAYVTAAPPIKSELVGGLYGGIYWDDGPNYDGVRKMFVTYTNYLIRSISTDYDKDSQVVTSYHGSKDGETKEFAIDYPNEYLTSVSGTYNTIPEDGVLVVRSLIFKTSKGRISPTYGFVSGTEFVFERQGYVINGFHGRDGGGFDAIGVYFKPMVTS</sequence>
<keyword evidence="2" id="KW-0430">Lectin</keyword>
<protein>
    <submittedName>
        <fullName evidence="5">Jacalin-like lectin domain superfamily</fullName>
    </submittedName>
</protein>
<gene>
    <name evidence="5" type="ORF">ISN44_As06g043980</name>
</gene>
<dbReference type="InterPro" id="IPR001229">
    <property type="entry name" value="Jacalin-like_lectin_dom"/>
</dbReference>
<dbReference type="CDD" id="cd09612">
    <property type="entry name" value="Jacalin"/>
    <property type="match status" value="2"/>
</dbReference>
<evidence type="ECO:0000313" key="6">
    <source>
        <dbReference type="Proteomes" id="UP000694251"/>
    </source>
</evidence>
<dbReference type="PANTHER" id="PTHR47293:SF52">
    <property type="entry name" value="JACALIN-RELATED LECTIN 10-RELATED"/>
    <property type="match status" value="1"/>
</dbReference>
<dbReference type="FunFam" id="2.100.10.30:FF:000001">
    <property type="entry name" value="Jacalin-related lectin 33"/>
    <property type="match status" value="2"/>
</dbReference>
<comment type="caution">
    <text evidence="5">The sequence shown here is derived from an EMBL/GenBank/DDBJ whole genome shotgun (WGS) entry which is preliminary data.</text>
</comment>
<dbReference type="PROSITE" id="PS51752">
    <property type="entry name" value="JACALIN_LECTIN"/>
    <property type="match status" value="2"/>
</dbReference>
<evidence type="ECO:0000256" key="1">
    <source>
        <dbReference type="ARBA" id="ARBA00006568"/>
    </source>
</evidence>
<evidence type="ECO:0000259" key="4">
    <source>
        <dbReference type="PROSITE" id="PS51752"/>
    </source>
</evidence>
<dbReference type="Pfam" id="PF01419">
    <property type="entry name" value="Jacalin"/>
    <property type="match status" value="2"/>
</dbReference>
<dbReference type="OrthoDB" id="4325201at2759"/>
<evidence type="ECO:0000313" key="5">
    <source>
        <dbReference type="EMBL" id="KAG7600282.1"/>
    </source>
</evidence>
<feature type="chain" id="PRO_5035755075" evidence="3">
    <location>
        <begin position="19"/>
        <end position="317"/>
    </location>
</feature>
<dbReference type="PANTHER" id="PTHR47293">
    <property type="entry name" value="JACALIN-RELATED LECTIN 3"/>
    <property type="match status" value="1"/>
</dbReference>
<proteinExistence type="inferred from homology"/>
<name>A0A8T2CPR9_ARASU</name>
<feature type="domain" description="Jacalin-type lectin" evidence="4">
    <location>
        <begin position="169"/>
        <end position="313"/>
    </location>
</feature>
<evidence type="ECO:0000256" key="3">
    <source>
        <dbReference type="SAM" id="SignalP"/>
    </source>
</evidence>
<dbReference type="SMART" id="SM00915">
    <property type="entry name" value="Jacalin"/>
    <property type="match status" value="2"/>
</dbReference>
<organism evidence="5 6">
    <name type="scientific">Arabidopsis suecica</name>
    <name type="common">Swedish thale-cress</name>
    <name type="synonym">Cardaminopsis suecica</name>
    <dbReference type="NCBI Taxonomy" id="45249"/>
    <lineage>
        <taxon>Eukaryota</taxon>
        <taxon>Viridiplantae</taxon>
        <taxon>Streptophyta</taxon>
        <taxon>Embryophyta</taxon>
        <taxon>Tracheophyta</taxon>
        <taxon>Spermatophyta</taxon>
        <taxon>Magnoliopsida</taxon>
        <taxon>eudicotyledons</taxon>
        <taxon>Gunneridae</taxon>
        <taxon>Pentapetalae</taxon>
        <taxon>rosids</taxon>
        <taxon>malvids</taxon>
        <taxon>Brassicales</taxon>
        <taxon>Brassicaceae</taxon>
        <taxon>Camelineae</taxon>
        <taxon>Arabidopsis</taxon>
    </lineage>
</organism>
<dbReference type="InterPro" id="IPR033734">
    <property type="entry name" value="Jacalin-like_lectin_dom_plant"/>
</dbReference>
<dbReference type="EMBL" id="JAEFBJ010000006">
    <property type="protein sequence ID" value="KAG7600282.1"/>
    <property type="molecule type" value="Genomic_DNA"/>
</dbReference>
<dbReference type="GO" id="GO:0030246">
    <property type="term" value="F:carbohydrate binding"/>
    <property type="evidence" value="ECO:0007669"/>
    <property type="project" value="UniProtKB-KW"/>
</dbReference>
<feature type="domain" description="Jacalin-type lectin" evidence="4">
    <location>
        <begin position="24"/>
        <end position="166"/>
    </location>
</feature>
<comment type="similarity">
    <text evidence="1">Belongs to the jacalin lectin family.</text>
</comment>
<dbReference type="AlphaFoldDB" id="A0A8T2CPR9"/>
<accession>A0A8T2CPR9</accession>
<dbReference type="Proteomes" id="UP000694251">
    <property type="component" value="Chromosome 6"/>
</dbReference>
<reference evidence="5 6" key="1">
    <citation type="submission" date="2020-12" db="EMBL/GenBank/DDBJ databases">
        <title>Concerted genomic and epigenomic changes stabilize Arabidopsis allopolyploids.</title>
        <authorList>
            <person name="Chen Z."/>
        </authorList>
    </citation>
    <scope>NUCLEOTIDE SEQUENCE [LARGE SCALE GENOMIC DNA]</scope>
    <source>
        <strain evidence="5">As9502</strain>
        <tissue evidence="5">Leaf</tissue>
    </source>
</reference>
<evidence type="ECO:0000256" key="2">
    <source>
        <dbReference type="ARBA" id="ARBA00022734"/>
    </source>
</evidence>
<keyword evidence="3" id="KW-0732">Signal</keyword>
<keyword evidence="6" id="KW-1185">Reference proteome</keyword>
<feature type="signal peptide" evidence="3">
    <location>
        <begin position="1"/>
        <end position="18"/>
    </location>
</feature>